<dbReference type="RefSeq" id="WP_142980350.1">
    <property type="nucleotide sequence ID" value="NZ_RKLU01000005.1"/>
</dbReference>
<sequence>MTASKTGVELRDFEFDSAMGTYRASYDPETTPPSMAVIALLVEILDTCPIEMEQLHNTVDTDALDTVVAAASNIASAVEVSFTYEEYAVTVEREEVTAESVHNSDDSTEREVRSQ</sequence>
<dbReference type="EMBL" id="RKLU01000005">
    <property type="protein sequence ID" value="TQQ79314.1"/>
    <property type="molecule type" value="Genomic_DNA"/>
</dbReference>
<reference evidence="3" key="1">
    <citation type="submission" date="2019-02" db="EMBL/GenBank/DDBJ databases">
        <title>Halonotius sp. a new haloarchaeum isolated from saline soil.</title>
        <authorList>
            <person name="Duran-Viseras A."/>
            <person name="Sanchez-Porro C."/>
            <person name="Ventosa A."/>
        </authorList>
    </citation>
    <scope>NUCLEOTIDE SEQUENCE</scope>
    <source>
        <strain evidence="3">F15B</strain>
    </source>
</reference>
<organism evidence="3 4">
    <name type="scientific">Halonotius terrestris</name>
    <dbReference type="NCBI Taxonomy" id="2487750"/>
    <lineage>
        <taxon>Archaea</taxon>
        <taxon>Methanobacteriati</taxon>
        <taxon>Methanobacteriota</taxon>
        <taxon>Stenosarchaea group</taxon>
        <taxon>Halobacteria</taxon>
        <taxon>Halobacteriales</taxon>
        <taxon>Haloferacaceae</taxon>
        <taxon>Halonotius</taxon>
    </lineage>
</organism>
<evidence type="ECO:0000313" key="4">
    <source>
        <dbReference type="Proteomes" id="UP000705823"/>
    </source>
</evidence>
<accession>A0A8J8TAS8</accession>
<evidence type="ECO:0000259" key="2">
    <source>
        <dbReference type="Pfam" id="PF18545"/>
    </source>
</evidence>
<dbReference type="AlphaFoldDB" id="A0A8J8TAS8"/>
<feature type="region of interest" description="Disordered" evidence="1">
    <location>
        <begin position="95"/>
        <end position="115"/>
    </location>
</feature>
<keyword evidence="4" id="KW-1185">Reference proteome</keyword>
<evidence type="ECO:0000313" key="3">
    <source>
        <dbReference type="EMBL" id="TQQ79314.1"/>
    </source>
</evidence>
<comment type="caution">
    <text evidence="3">The sequence shown here is derived from an EMBL/GenBank/DDBJ whole genome shotgun (WGS) entry which is preliminary data.</text>
</comment>
<name>A0A8J8TAS8_9EURY</name>
<evidence type="ECO:0000256" key="1">
    <source>
        <dbReference type="SAM" id="MobiDB-lite"/>
    </source>
</evidence>
<protein>
    <recommendedName>
        <fullName evidence="2">Halobacterial output domain-containing protein</fullName>
    </recommendedName>
</protein>
<proteinExistence type="predicted"/>
<feature type="domain" description="Halobacterial output" evidence="2">
    <location>
        <begin position="30"/>
        <end position="94"/>
    </location>
</feature>
<dbReference type="Pfam" id="PF18545">
    <property type="entry name" value="HalOD1"/>
    <property type="match status" value="1"/>
</dbReference>
<gene>
    <name evidence="3" type="ORF">EGH24_11835</name>
</gene>
<dbReference type="OrthoDB" id="205616at2157"/>
<dbReference type="Proteomes" id="UP000705823">
    <property type="component" value="Unassembled WGS sequence"/>
</dbReference>
<dbReference type="InterPro" id="IPR040624">
    <property type="entry name" value="HalOD1"/>
</dbReference>